<evidence type="ECO:0000313" key="1">
    <source>
        <dbReference type="EMBL" id="CAH2216260.1"/>
    </source>
</evidence>
<dbReference type="AlphaFoldDB" id="A0A8S4QNJ1"/>
<gene>
    <name evidence="1" type="primary">jg26672</name>
    <name evidence="1" type="ORF">PAEG_LOCUS4311</name>
</gene>
<keyword evidence="2" id="KW-1185">Reference proteome</keyword>
<accession>A0A8S4QNJ1</accession>
<sequence>GDLRVRAPIMHADSDLDIRATADSQPSSRNNLNLLTLTTSRSFTISEKSDNKDKKKNKKGMDMHRQVVYKSASGMEVSMEQLSNMTIFKRKQVK</sequence>
<feature type="non-terminal residue" evidence="1">
    <location>
        <position position="1"/>
    </location>
</feature>
<organism evidence="1 2">
    <name type="scientific">Pararge aegeria aegeria</name>
    <dbReference type="NCBI Taxonomy" id="348720"/>
    <lineage>
        <taxon>Eukaryota</taxon>
        <taxon>Metazoa</taxon>
        <taxon>Ecdysozoa</taxon>
        <taxon>Arthropoda</taxon>
        <taxon>Hexapoda</taxon>
        <taxon>Insecta</taxon>
        <taxon>Pterygota</taxon>
        <taxon>Neoptera</taxon>
        <taxon>Endopterygota</taxon>
        <taxon>Lepidoptera</taxon>
        <taxon>Glossata</taxon>
        <taxon>Ditrysia</taxon>
        <taxon>Papilionoidea</taxon>
        <taxon>Nymphalidae</taxon>
        <taxon>Satyrinae</taxon>
        <taxon>Satyrini</taxon>
        <taxon>Parargina</taxon>
        <taxon>Pararge</taxon>
    </lineage>
</organism>
<dbReference type="Proteomes" id="UP000838756">
    <property type="component" value="Unassembled WGS sequence"/>
</dbReference>
<name>A0A8S4QNJ1_9NEOP</name>
<evidence type="ECO:0000313" key="2">
    <source>
        <dbReference type="Proteomes" id="UP000838756"/>
    </source>
</evidence>
<dbReference type="EMBL" id="CAKXAJ010014675">
    <property type="protein sequence ID" value="CAH2216260.1"/>
    <property type="molecule type" value="Genomic_DNA"/>
</dbReference>
<proteinExistence type="predicted"/>
<comment type="caution">
    <text evidence="1">The sequence shown here is derived from an EMBL/GenBank/DDBJ whole genome shotgun (WGS) entry which is preliminary data.</text>
</comment>
<protein>
    <submittedName>
        <fullName evidence="1">Jg26672 protein</fullName>
    </submittedName>
</protein>
<reference evidence="1" key="1">
    <citation type="submission" date="2022-03" db="EMBL/GenBank/DDBJ databases">
        <authorList>
            <person name="Lindestad O."/>
        </authorList>
    </citation>
    <scope>NUCLEOTIDE SEQUENCE</scope>
</reference>